<gene>
    <name evidence="1" type="ORF">WA026_006756</name>
</gene>
<protein>
    <submittedName>
        <fullName evidence="1">Uncharacterized protein</fullName>
    </submittedName>
</protein>
<organism evidence="1 2">
    <name type="scientific">Henosepilachna vigintioctopunctata</name>
    <dbReference type="NCBI Taxonomy" id="420089"/>
    <lineage>
        <taxon>Eukaryota</taxon>
        <taxon>Metazoa</taxon>
        <taxon>Ecdysozoa</taxon>
        <taxon>Arthropoda</taxon>
        <taxon>Hexapoda</taxon>
        <taxon>Insecta</taxon>
        <taxon>Pterygota</taxon>
        <taxon>Neoptera</taxon>
        <taxon>Endopterygota</taxon>
        <taxon>Coleoptera</taxon>
        <taxon>Polyphaga</taxon>
        <taxon>Cucujiformia</taxon>
        <taxon>Coccinelloidea</taxon>
        <taxon>Coccinellidae</taxon>
        <taxon>Epilachninae</taxon>
        <taxon>Epilachnini</taxon>
        <taxon>Henosepilachna</taxon>
    </lineage>
</organism>
<evidence type="ECO:0000313" key="1">
    <source>
        <dbReference type="EMBL" id="KAK9879697.1"/>
    </source>
</evidence>
<name>A0AAW1UGL0_9CUCU</name>
<evidence type="ECO:0000313" key="2">
    <source>
        <dbReference type="Proteomes" id="UP001431783"/>
    </source>
</evidence>
<proteinExistence type="predicted"/>
<keyword evidence="2" id="KW-1185">Reference proteome</keyword>
<accession>A0AAW1UGL0</accession>
<dbReference type="Proteomes" id="UP001431783">
    <property type="component" value="Unassembled WGS sequence"/>
</dbReference>
<dbReference type="AlphaFoldDB" id="A0AAW1UGL0"/>
<reference evidence="1 2" key="1">
    <citation type="submission" date="2023-03" db="EMBL/GenBank/DDBJ databases">
        <title>Genome insight into feeding habits of ladybird beetles.</title>
        <authorList>
            <person name="Li H.-S."/>
            <person name="Huang Y.-H."/>
            <person name="Pang H."/>
        </authorList>
    </citation>
    <scope>NUCLEOTIDE SEQUENCE [LARGE SCALE GENOMIC DNA]</scope>
    <source>
        <strain evidence="1">SYSU_2023b</strain>
        <tissue evidence="1">Whole body</tissue>
    </source>
</reference>
<dbReference type="EMBL" id="JARQZJ010000062">
    <property type="protein sequence ID" value="KAK9879697.1"/>
    <property type="molecule type" value="Genomic_DNA"/>
</dbReference>
<comment type="caution">
    <text evidence="1">The sequence shown here is derived from an EMBL/GenBank/DDBJ whole genome shotgun (WGS) entry which is preliminary data.</text>
</comment>
<sequence length="143" mass="15703">MNSILRDLLSSEIDDSIYSRNTSYSTAPMSYYQSNSPDLNSQTQLWTNTGINNAGSTLSLNEPVQSSSGSTLPAFNRLSNTYHTINHTHRNSYPLTTSSYYEQYAEPNSGLSSYLMSPAGAGRSRLPSASASLSASKYFYQLL</sequence>